<gene>
    <name evidence="1" type="ORF">NMYAN_40148</name>
</gene>
<accession>A0A8H8Z1V8</accession>
<comment type="caution">
    <text evidence="1">The sequence shown here is derived from an EMBL/GenBank/DDBJ whole genome shotgun (WGS) entry which is preliminary data.</text>
</comment>
<sequence>MHGFGETCMNLHDKVYPEILNGLVLNGVDYTHVFHYSGPDPEYTDEMCRSSVQIHIIHYLLWV</sequence>
<dbReference type="AlphaFoldDB" id="A0A8H8Z1V8"/>
<dbReference type="Proteomes" id="UP000601736">
    <property type="component" value="Unassembled WGS sequence"/>
</dbReference>
<organism evidence="1 2">
    <name type="scientific">Nitrosomonas nitrosa</name>
    <dbReference type="NCBI Taxonomy" id="52442"/>
    <lineage>
        <taxon>Bacteria</taxon>
        <taxon>Pseudomonadati</taxon>
        <taxon>Pseudomonadota</taxon>
        <taxon>Betaproteobacteria</taxon>
        <taxon>Nitrosomonadales</taxon>
        <taxon>Nitrosomonadaceae</taxon>
        <taxon>Nitrosomonas</taxon>
    </lineage>
</organism>
<reference evidence="1" key="1">
    <citation type="submission" date="2021-02" db="EMBL/GenBank/DDBJ databases">
        <authorList>
            <person name="Han P."/>
        </authorList>
    </citation>
    <scope>NUCLEOTIDE SEQUENCE</scope>
    <source>
        <strain evidence="1">Nitrosomonas nitrosa 18-3D</strain>
    </source>
</reference>
<proteinExistence type="predicted"/>
<dbReference type="EMBL" id="CAJNAP010000034">
    <property type="protein sequence ID" value="CAE6512634.1"/>
    <property type="molecule type" value="Genomic_DNA"/>
</dbReference>
<name>A0A8H8Z1V8_9PROT</name>
<evidence type="ECO:0000313" key="1">
    <source>
        <dbReference type="EMBL" id="CAE6512634.1"/>
    </source>
</evidence>
<evidence type="ECO:0000313" key="2">
    <source>
        <dbReference type="Proteomes" id="UP000601736"/>
    </source>
</evidence>
<protein>
    <submittedName>
        <fullName evidence="1">Uncharacterized protein</fullName>
    </submittedName>
</protein>